<gene>
    <name evidence="1" type="ORF">K788_0003089</name>
</gene>
<proteinExistence type="predicted"/>
<organism evidence="1 2">
    <name type="scientific">Paraburkholderia caribensis MBA4</name>
    <dbReference type="NCBI Taxonomy" id="1323664"/>
    <lineage>
        <taxon>Bacteria</taxon>
        <taxon>Pseudomonadati</taxon>
        <taxon>Pseudomonadota</taxon>
        <taxon>Betaproteobacteria</taxon>
        <taxon>Burkholderiales</taxon>
        <taxon>Burkholderiaceae</taxon>
        <taxon>Paraburkholderia</taxon>
    </lineage>
</organism>
<dbReference type="KEGG" id="bcai:K788_0003089"/>
<evidence type="ECO:0000313" key="1">
    <source>
        <dbReference type="EMBL" id="ALL66858.1"/>
    </source>
</evidence>
<dbReference type="EMBL" id="CP012747">
    <property type="protein sequence ID" value="ALL66858.1"/>
    <property type="molecule type" value="Genomic_DNA"/>
</dbReference>
<sequence length="249" mass="27134">MSGLVAEGPGFFGKVRTHGDFVTRRLPSEFITPWDACLQQGMLFAQRWFDAQWLPVYLNAPIWCFALGADVCGESAWAGVLMPGVDRVGRHFPFTLAAPLARDDTANWLGGAQAWYDEAMRRALSTLDADFVLERFDAQLDAWGPLTTPAQTPAPAWRLYPVGEEGHEANETEQAAGAPDRFSALLALYVAAGSGAWWTEGSSAVPASLLAGTGLPDGERFVGLLDKARSGWRSVVELRLREPLEGPKR</sequence>
<dbReference type="NCBIfam" id="TIGR03373">
    <property type="entry name" value="VI_minor_4"/>
    <property type="match status" value="1"/>
</dbReference>
<dbReference type="InterPro" id="IPR017748">
    <property type="entry name" value="TagF"/>
</dbReference>
<evidence type="ECO:0000313" key="2">
    <source>
        <dbReference type="Proteomes" id="UP000019146"/>
    </source>
</evidence>
<dbReference type="InterPro" id="IPR038225">
    <property type="entry name" value="TagF_sf"/>
</dbReference>
<dbReference type="RefSeq" id="WP_035988392.1">
    <property type="nucleotide sequence ID" value="NZ_CP012747.1"/>
</dbReference>
<protein>
    <submittedName>
        <fullName evidence="1">Protein phosphatase ImpM</fullName>
    </submittedName>
</protein>
<dbReference type="Gene3D" id="3.40.1730.10">
    <property type="entry name" value="pa0076 domain"/>
    <property type="match status" value="1"/>
</dbReference>
<dbReference type="AlphaFoldDB" id="A0A0P0REL2"/>
<accession>A0A0P0REL2</accession>
<dbReference type="Pfam" id="PF09867">
    <property type="entry name" value="TagF_N"/>
    <property type="match status" value="1"/>
</dbReference>
<dbReference type="PIRSF" id="PIRSF029287">
    <property type="entry name" value="UCP029287"/>
    <property type="match status" value="1"/>
</dbReference>
<reference evidence="1 2" key="1">
    <citation type="journal article" date="2014" name="Genome Announc.">
        <title>Draft Genome Sequence of the Haloacid-Degrading Burkholderia caribensis Strain MBA4.</title>
        <authorList>
            <person name="Pan Y."/>
            <person name="Kong K.F."/>
            <person name="Tsang J.S."/>
        </authorList>
    </citation>
    <scope>NUCLEOTIDE SEQUENCE [LARGE SCALE GENOMIC DNA]</scope>
    <source>
        <strain evidence="1 2">MBA4</strain>
    </source>
</reference>
<dbReference type="GeneID" id="69970771"/>
<name>A0A0P0REL2_9BURK</name>
<dbReference type="Proteomes" id="UP000019146">
    <property type="component" value="Chromosome 2"/>
</dbReference>